<name>A0A7J7D354_TRIWF</name>
<sequence>MDHQTKSEVARVVFPYVEILKDGTIRRLAGTEVAPAGYDPETGVLSKDVVIIPKTGVKARLYRPTNSTNKLPLVVYLHGGGFFISSMADPKYHDSLNKIVAEANILLVSIDYRLAPENPLPAAYEDSWAALQWIASHVDGEGGGENWINDYADLGQLFLAGDSAGANMSHHFGLKIKGSDLDQKLKIQGMVMIHPYFWGQAPIGKEATDHFRKSMVDSWWSLVCPSEKGNDDPLINPFVDGSPSLAGLACDRVLVVVAENDILRDRGWLYYEKLKKSGWEGKVEIEETEGVDHVFHILDPSCEKADTLFKRLSSFINHGKAPVSVV</sequence>
<reference evidence="3 4" key="1">
    <citation type="journal article" date="2020" name="Nat. Commun.">
        <title>Genome of Tripterygium wilfordii and identification of cytochrome P450 involved in triptolide biosynthesis.</title>
        <authorList>
            <person name="Tu L."/>
            <person name="Su P."/>
            <person name="Zhang Z."/>
            <person name="Gao L."/>
            <person name="Wang J."/>
            <person name="Hu T."/>
            <person name="Zhou J."/>
            <person name="Zhang Y."/>
            <person name="Zhao Y."/>
            <person name="Liu Y."/>
            <person name="Song Y."/>
            <person name="Tong Y."/>
            <person name="Lu Y."/>
            <person name="Yang J."/>
            <person name="Xu C."/>
            <person name="Jia M."/>
            <person name="Peters R.J."/>
            <person name="Huang L."/>
            <person name="Gao W."/>
        </authorList>
    </citation>
    <scope>NUCLEOTIDE SEQUENCE [LARGE SCALE GENOMIC DNA]</scope>
    <source>
        <strain evidence="4">cv. XIE 37</strain>
        <tissue evidence="3">Leaf</tissue>
    </source>
</reference>
<dbReference type="InterPro" id="IPR050466">
    <property type="entry name" value="Carboxylest/Gibb_receptor"/>
</dbReference>
<dbReference type="Gene3D" id="3.40.50.1820">
    <property type="entry name" value="alpha/beta hydrolase"/>
    <property type="match status" value="1"/>
</dbReference>
<evidence type="ECO:0000256" key="1">
    <source>
        <dbReference type="ARBA" id="ARBA00010515"/>
    </source>
</evidence>
<protein>
    <submittedName>
        <fullName evidence="3">Carboxylesterase 2</fullName>
    </submittedName>
</protein>
<dbReference type="InterPro" id="IPR013094">
    <property type="entry name" value="AB_hydrolase_3"/>
</dbReference>
<dbReference type="SUPFAM" id="SSF53474">
    <property type="entry name" value="alpha/beta-Hydrolases"/>
    <property type="match status" value="1"/>
</dbReference>
<keyword evidence="4" id="KW-1185">Reference proteome</keyword>
<comment type="similarity">
    <text evidence="1">Belongs to the 'GDXG' lipolytic enzyme family.</text>
</comment>
<organism evidence="3 4">
    <name type="scientific">Tripterygium wilfordii</name>
    <name type="common">Thunder God vine</name>
    <dbReference type="NCBI Taxonomy" id="458696"/>
    <lineage>
        <taxon>Eukaryota</taxon>
        <taxon>Viridiplantae</taxon>
        <taxon>Streptophyta</taxon>
        <taxon>Embryophyta</taxon>
        <taxon>Tracheophyta</taxon>
        <taxon>Spermatophyta</taxon>
        <taxon>Magnoliopsida</taxon>
        <taxon>eudicotyledons</taxon>
        <taxon>Gunneridae</taxon>
        <taxon>Pentapetalae</taxon>
        <taxon>rosids</taxon>
        <taxon>fabids</taxon>
        <taxon>Celastrales</taxon>
        <taxon>Celastraceae</taxon>
        <taxon>Tripterygium</taxon>
    </lineage>
</organism>
<dbReference type="FunCoup" id="A0A7J7D354">
    <property type="interactions" value="109"/>
</dbReference>
<proteinExistence type="inferred from homology"/>
<dbReference type="OrthoDB" id="408631at2759"/>
<dbReference type="Proteomes" id="UP000593562">
    <property type="component" value="Unassembled WGS sequence"/>
</dbReference>
<gene>
    <name evidence="3" type="ORF">HS088_TW11G00775</name>
</gene>
<dbReference type="InterPro" id="IPR029058">
    <property type="entry name" value="AB_hydrolase_fold"/>
</dbReference>
<evidence type="ECO:0000313" key="4">
    <source>
        <dbReference type="Proteomes" id="UP000593562"/>
    </source>
</evidence>
<dbReference type="EMBL" id="JAAARO010000011">
    <property type="protein sequence ID" value="KAF5740698.1"/>
    <property type="molecule type" value="Genomic_DNA"/>
</dbReference>
<evidence type="ECO:0000313" key="3">
    <source>
        <dbReference type="EMBL" id="KAF5740698.1"/>
    </source>
</evidence>
<dbReference type="InParanoid" id="A0A7J7D354"/>
<accession>A0A7J7D354</accession>
<comment type="caution">
    <text evidence="3">The sequence shown here is derived from an EMBL/GenBank/DDBJ whole genome shotgun (WGS) entry which is preliminary data.</text>
</comment>
<dbReference type="Pfam" id="PF07859">
    <property type="entry name" value="Abhydrolase_3"/>
    <property type="match status" value="1"/>
</dbReference>
<dbReference type="PANTHER" id="PTHR23024:SF616">
    <property type="entry name" value="ALPHA_BETA HYDROLASE FOLD-3 DOMAIN-CONTAINING PROTEIN"/>
    <property type="match status" value="1"/>
</dbReference>
<feature type="domain" description="Alpha/beta hydrolase fold-3" evidence="2">
    <location>
        <begin position="74"/>
        <end position="296"/>
    </location>
</feature>
<dbReference type="GO" id="GO:0016787">
    <property type="term" value="F:hydrolase activity"/>
    <property type="evidence" value="ECO:0007669"/>
    <property type="project" value="InterPro"/>
</dbReference>
<dbReference type="PANTHER" id="PTHR23024">
    <property type="entry name" value="ARYLACETAMIDE DEACETYLASE"/>
    <property type="match status" value="1"/>
</dbReference>
<evidence type="ECO:0000259" key="2">
    <source>
        <dbReference type="Pfam" id="PF07859"/>
    </source>
</evidence>
<dbReference type="AlphaFoldDB" id="A0A7J7D354"/>